<dbReference type="STRING" id="44941.A0A397U3H2"/>
<keyword evidence="3" id="KW-1185">Reference proteome</keyword>
<proteinExistence type="predicted"/>
<dbReference type="EMBL" id="QKWP01002103">
    <property type="protein sequence ID" value="RIB04825.1"/>
    <property type="molecule type" value="Genomic_DNA"/>
</dbReference>
<evidence type="ECO:0000259" key="1">
    <source>
        <dbReference type="Pfam" id="PF03101"/>
    </source>
</evidence>
<accession>A0A397U3H2</accession>
<dbReference type="Pfam" id="PF03101">
    <property type="entry name" value="FAR1"/>
    <property type="match status" value="1"/>
</dbReference>
<dbReference type="InterPro" id="IPR004330">
    <property type="entry name" value="FAR1_DNA_bnd_dom"/>
</dbReference>
<evidence type="ECO:0000313" key="2">
    <source>
        <dbReference type="EMBL" id="RIB04825.1"/>
    </source>
</evidence>
<protein>
    <recommendedName>
        <fullName evidence="1">FAR1 domain-containing protein</fullName>
    </recommendedName>
</protein>
<organism evidence="2 3">
    <name type="scientific">Gigaspora rosea</name>
    <dbReference type="NCBI Taxonomy" id="44941"/>
    <lineage>
        <taxon>Eukaryota</taxon>
        <taxon>Fungi</taxon>
        <taxon>Fungi incertae sedis</taxon>
        <taxon>Mucoromycota</taxon>
        <taxon>Glomeromycotina</taxon>
        <taxon>Glomeromycetes</taxon>
        <taxon>Diversisporales</taxon>
        <taxon>Gigasporaceae</taxon>
        <taxon>Gigaspora</taxon>
    </lineage>
</organism>
<reference evidence="2 3" key="1">
    <citation type="submission" date="2018-06" db="EMBL/GenBank/DDBJ databases">
        <title>Comparative genomics reveals the genomic features of Rhizophagus irregularis, R. cerebriforme, R. diaphanum and Gigaspora rosea, and their symbiotic lifestyle signature.</title>
        <authorList>
            <person name="Morin E."/>
            <person name="San Clemente H."/>
            <person name="Chen E.C.H."/>
            <person name="De La Providencia I."/>
            <person name="Hainaut M."/>
            <person name="Kuo A."/>
            <person name="Kohler A."/>
            <person name="Murat C."/>
            <person name="Tang N."/>
            <person name="Roy S."/>
            <person name="Loubradou J."/>
            <person name="Henrissat B."/>
            <person name="Grigoriev I.V."/>
            <person name="Corradi N."/>
            <person name="Roux C."/>
            <person name="Martin F.M."/>
        </authorList>
    </citation>
    <scope>NUCLEOTIDE SEQUENCE [LARGE SCALE GENOMIC DNA]</scope>
    <source>
        <strain evidence="2 3">DAOM 194757</strain>
    </source>
</reference>
<dbReference type="Proteomes" id="UP000266673">
    <property type="component" value="Unassembled WGS sequence"/>
</dbReference>
<dbReference type="AlphaFoldDB" id="A0A397U3H2"/>
<dbReference type="PANTHER" id="PTHR47718">
    <property type="entry name" value="OS01G0519700 PROTEIN"/>
    <property type="match status" value="1"/>
</dbReference>
<feature type="domain" description="FAR1" evidence="1">
    <location>
        <begin position="109"/>
        <end position="197"/>
    </location>
</feature>
<name>A0A397U3H2_9GLOM</name>
<sequence length="247" mass="29256">MAAKIETNNENKSVDDCLDGNKFINELVEDDFDKDESMEIENSCLNELAEDHFNRRELVENNYNNELVKDYINENELTSNEDWLENDKDIMDNLYVGKRFVSWQEVTIFLDYYCKQKGFGYKKVRSKKSEGLDDAKKRTFLCKHAGTYKPNKSAELDKQRNKTSCKVGCTWHINIAKKGEKIYEVTTFIDEHKGHNLNQQSIQFLPQFRKLSEEMLEDIRFWTYEGNLNATKQYRMLVSKYQCRVIK</sequence>
<dbReference type="OrthoDB" id="2444612at2759"/>
<gene>
    <name evidence="2" type="ORF">C2G38_651939</name>
</gene>
<comment type="caution">
    <text evidence="2">The sequence shown here is derived from an EMBL/GenBank/DDBJ whole genome shotgun (WGS) entry which is preliminary data.</text>
</comment>
<evidence type="ECO:0000313" key="3">
    <source>
        <dbReference type="Proteomes" id="UP000266673"/>
    </source>
</evidence>